<dbReference type="PaxDb" id="880073-Calab_1797"/>
<sequence length="143" mass="16630">MPKRLTTIRLGEITDKQIKDFTDLGYTVTQLIAMAIDRFHHKELRNEQDSSLFAPIYSQIFHLCEAHENDAIEVMRQNKIFHLNPITYDELKPDEAFYVEIGHLIRPPFTRVDFETSKTEDQKTSPRKFCRGMLVAAPSFSLA</sequence>
<dbReference type="KEGG" id="caby:Cabys_540"/>
<evidence type="ECO:0000313" key="1">
    <source>
        <dbReference type="EMBL" id="APF17291.1"/>
    </source>
</evidence>
<dbReference type="Proteomes" id="UP000183868">
    <property type="component" value="Chromosome"/>
</dbReference>
<dbReference type="Proteomes" id="UP000004671">
    <property type="component" value="Chromosome"/>
</dbReference>
<dbReference type="AlphaFoldDB" id="H1XSY4"/>
<dbReference type="EMBL" id="CM001402">
    <property type="protein sequence ID" value="EHO41413.1"/>
    <property type="molecule type" value="Genomic_DNA"/>
</dbReference>
<dbReference type="EMBL" id="CP018099">
    <property type="protein sequence ID" value="APF17291.1"/>
    <property type="molecule type" value="Genomic_DNA"/>
</dbReference>
<accession>H1XSY4</accession>
<organism evidence="2 3">
    <name type="scientific">Caldithrix abyssi DSM 13497</name>
    <dbReference type="NCBI Taxonomy" id="880073"/>
    <lineage>
        <taxon>Bacteria</taxon>
        <taxon>Pseudomonadati</taxon>
        <taxon>Calditrichota</taxon>
        <taxon>Calditrichia</taxon>
        <taxon>Calditrichales</taxon>
        <taxon>Calditrichaceae</taxon>
        <taxon>Caldithrix</taxon>
    </lineage>
</organism>
<keyword evidence="3" id="KW-1185">Reference proteome</keyword>
<evidence type="ECO:0000313" key="2">
    <source>
        <dbReference type="EMBL" id="EHO41413.1"/>
    </source>
</evidence>
<reference evidence="2 3" key="1">
    <citation type="submission" date="2011-09" db="EMBL/GenBank/DDBJ databases">
        <title>The permanent draft genome of Caldithrix abyssi DSM 13497.</title>
        <authorList>
            <consortium name="US DOE Joint Genome Institute (JGI-PGF)"/>
            <person name="Lucas S."/>
            <person name="Han J."/>
            <person name="Lapidus A."/>
            <person name="Bruce D."/>
            <person name="Goodwin L."/>
            <person name="Pitluck S."/>
            <person name="Peters L."/>
            <person name="Kyrpides N."/>
            <person name="Mavromatis K."/>
            <person name="Ivanova N."/>
            <person name="Mikhailova N."/>
            <person name="Chertkov O."/>
            <person name="Detter J.C."/>
            <person name="Tapia R."/>
            <person name="Han C."/>
            <person name="Land M."/>
            <person name="Hauser L."/>
            <person name="Markowitz V."/>
            <person name="Cheng J.-F."/>
            <person name="Hugenholtz P."/>
            <person name="Woyke T."/>
            <person name="Wu D."/>
            <person name="Spring S."/>
            <person name="Brambilla E."/>
            <person name="Klenk H.-P."/>
            <person name="Eisen J.A."/>
        </authorList>
    </citation>
    <scope>NUCLEOTIDE SEQUENCE [LARGE SCALE GENOMIC DNA]</scope>
    <source>
        <strain evidence="2 3">DSM 13497</strain>
    </source>
</reference>
<name>H1XSY4_CALAY</name>
<dbReference type="RefSeq" id="WP_006928539.1">
    <property type="nucleotide sequence ID" value="NZ_CM001402.1"/>
</dbReference>
<evidence type="ECO:0000313" key="4">
    <source>
        <dbReference type="Proteomes" id="UP000183868"/>
    </source>
</evidence>
<proteinExistence type="predicted"/>
<gene>
    <name evidence="1" type="ORF">Cabys_540</name>
    <name evidence="2" type="ORF">Calab_1797</name>
</gene>
<evidence type="ECO:0000313" key="3">
    <source>
        <dbReference type="Proteomes" id="UP000004671"/>
    </source>
</evidence>
<protein>
    <submittedName>
        <fullName evidence="2">Uncharacterized protein</fullName>
    </submittedName>
</protein>
<reference evidence="1 4" key="2">
    <citation type="submission" date="2016-11" db="EMBL/GenBank/DDBJ databases">
        <title>Genomic analysis of Caldithrix abyssi and proposal of a novel bacterial phylum Caldithrichaeota.</title>
        <authorList>
            <person name="Kublanov I."/>
            <person name="Sigalova O."/>
            <person name="Gavrilov S."/>
            <person name="Lebedinsky A."/>
            <person name="Ivanova N."/>
            <person name="Daum C."/>
            <person name="Reddy T."/>
            <person name="Klenk H.P."/>
            <person name="Goker M."/>
            <person name="Reva O."/>
            <person name="Miroshnichenko M."/>
            <person name="Kyprides N."/>
            <person name="Woyke T."/>
            <person name="Gelfand M."/>
        </authorList>
    </citation>
    <scope>NUCLEOTIDE SEQUENCE [LARGE SCALE GENOMIC DNA]</scope>
    <source>
        <strain evidence="1 4">LF13</strain>
    </source>
</reference>
<dbReference type="HOGENOM" id="CLU_1802516_0_0_0"/>